<name>A0A0P0RMJ1_9BURK</name>
<dbReference type="KEGG" id="bcai:K788_0001516"/>
<proteinExistence type="predicted"/>
<protein>
    <recommendedName>
        <fullName evidence="3">TniQ protein</fullName>
    </recommendedName>
</protein>
<dbReference type="Proteomes" id="UP000019146">
    <property type="component" value="Plasmid unnamed"/>
</dbReference>
<gene>
    <name evidence="1" type="ORF">K788_0001516</name>
</gene>
<geneLocation type="plasmid" evidence="2"/>
<evidence type="ECO:0000313" key="1">
    <source>
        <dbReference type="EMBL" id="ALL70129.1"/>
    </source>
</evidence>
<sequence>MMTTQLGAPTGDASPTRRFSGRWAGLDLCPMLHESMYSVLSRFAQRNVLDFTTLRSVLALKSIGRRARSFYLASSDIERRMNGLTGWNWRSHEAGVEPVSLVLVESVWSPMLRHCPICLEAGFHSAWYQCEMLACCPVHGCELVTVCQSCGAPTAEYGFSAALFADPYSCGNCGGPIAGVQFDIASHIDLRFAQAQINARLLSVQRWFEEAEKRCGCLAGFTRRESVLPASYTRRLLRYMLFAVHPWPDDPSSEEGITVLTWRVASGGALRPSPDHPSRRREWSQCVQTQGVYRATLRLLRTAIDDELGGVGNDVVLDLASGRVPERPEVHPYVLAYLLLRFVFERTRTWRFNWSSDFVSIPNEPIATGHIGDRLSRRCVRAVVLAAYVGMLSLVRRERARGHLALEAFCVDIDALVYYCIDRYRGADCGFVVFPGVPWLPTRGLRADKLSVLMSYERLVSAKSEVPAIH</sequence>
<reference evidence="1 2" key="1">
    <citation type="journal article" date="2014" name="Genome Announc.">
        <title>Draft Genome Sequence of the Haloacid-Degrading Burkholderia caribensis Strain MBA4.</title>
        <authorList>
            <person name="Pan Y."/>
            <person name="Kong K.F."/>
            <person name="Tsang J.S."/>
        </authorList>
    </citation>
    <scope>NUCLEOTIDE SEQUENCE [LARGE SCALE GENOMIC DNA]</scope>
    <source>
        <strain evidence="1 2">MBA4</strain>
        <plasmid evidence="2">Plasmid</plasmid>
    </source>
</reference>
<keyword evidence="1" id="KW-0614">Plasmid</keyword>
<accession>A0A0P0RMJ1</accession>
<dbReference type="EMBL" id="CP012748">
    <property type="protein sequence ID" value="ALL70129.1"/>
    <property type="molecule type" value="Genomic_DNA"/>
</dbReference>
<organism evidence="1 2">
    <name type="scientific">Paraburkholderia caribensis MBA4</name>
    <dbReference type="NCBI Taxonomy" id="1323664"/>
    <lineage>
        <taxon>Bacteria</taxon>
        <taxon>Pseudomonadati</taxon>
        <taxon>Pseudomonadota</taxon>
        <taxon>Betaproteobacteria</taxon>
        <taxon>Burkholderiales</taxon>
        <taxon>Burkholderiaceae</taxon>
        <taxon>Paraburkholderia</taxon>
    </lineage>
</organism>
<evidence type="ECO:0000313" key="2">
    <source>
        <dbReference type="Proteomes" id="UP000019146"/>
    </source>
</evidence>
<dbReference type="AlphaFoldDB" id="A0A0P0RMJ1"/>
<evidence type="ECO:0008006" key="3">
    <source>
        <dbReference type="Google" id="ProtNLM"/>
    </source>
</evidence>